<dbReference type="Proteomes" id="UP000683429">
    <property type="component" value="Chromosome"/>
</dbReference>
<keyword evidence="4" id="KW-0347">Helicase</keyword>
<dbReference type="Pfam" id="PF13625">
    <property type="entry name" value="Helicase_C_3"/>
    <property type="match status" value="1"/>
</dbReference>
<reference evidence="4 5" key="1">
    <citation type="submission" date="2016-10" db="EMBL/GenBank/DDBJ databases">
        <authorList>
            <person name="de Groot N.N."/>
        </authorList>
    </citation>
    <scope>NUCLEOTIDE SEQUENCE [LARGE SCALE GENOMIC DNA]</scope>
    <source>
        <strain evidence="4 5">CGMCC 1.10238</strain>
    </source>
</reference>
<evidence type="ECO:0000313" key="5">
    <source>
        <dbReference type="Proteomes" id="UP000198809"/>
    </source>
</evidence>
<evidence type="ECO:0000313" key="3">
    <source>
        <dbReference type="EMBL" id="QWU13471.1"/>
    </source>
</evidence>
<keyword evidence="4" id="KW-0378">Hydrolase</keyword>
<evidence type="ECO:0000313" key="4">
    <source>
        <dbReference type="EMBL" id="SEN83710.1"/>
    </source>
</evidence>
<evidence type="ECO:0000256" key="1">
    <source>
        <dbReference type="SAM" id="MobiDB-lite"/>
    </source>
</evidence>
<keyword evidence="4" id="KW-0547">Nucleotide-binding</keyword>
<dbReference type="STRING" id="1333845.SAMN04487895_103138"/>
<evidence type="ECO:0000259" key="2">
    <source>
        <dbReference type="Pfam" id="PF13625"/>
    </source>
</evidence>
<dbReference type="EMBL" id="FODH01000003">
    <property type="protein sequence ID" value="SEN83710.1"/>
    <property type="molecule type" value="Genomic_DNA"/>
</dbReference>
<dbReference type="Proteomes" id="UP000198809">
    <property type="component" value="Unassembled WGS sequence"/>
</dbReference>
<proteinExistence type="predicted"/>
<dbReference type="EMBL" id="CP076607">
    <property type="protein sequence ID" value="QWU13471.1"/>
    <property type="molecule type" value="Genomic_DNA"/>
</dbReference>
<gene>
    <name evidence="3" type="ORF">KP014_15855</name>
    <name evidence="4" type="ORF">SAMN04487895_103138</name>
</gene>
<dbReference type="AlphaFoldDB" id="A0A1H8JSK5"/>
<name>A0A1H8JSK5_9BACL</name>
<dbReference type="GO" id="GO:0004386">
    <property type="term" value="F:helicase activity"/>
    <property type="evidence" value="ECO:0007669"/>
    <property type="project" value="UniProtKB-KW"/>
</dbReference>
<accession>A0A1H8JSK5</accession>
<reference evidence="3 6" key="2">
    <citation type="submission" date="2021-06" db="EMBL/GenBank/DDBJ databases">
        <title>Whole genome sequence of Paenibacillus sophorae DSM23020 for comparative genomics.</title>
        <authorList>
            <person name="Kim M.-J."/>
            <person name="Lee G."/>
            <person name="Shin J.-H."/>
        </authorList>
    </citation>
    <scope>NUCLEOTIDE SEQUENCE [LARGE SCALE GENOMIC DNA]</scope>
    <source>
        <strain evidence="3 6">DSM 23020</strain>
    </source>
</reference>
<feature type="domain" description="Helicase XPB/Ssl2 N-terminal" evidence="2">
    <location>
        <begin position="328"/>
        <end position="443"/>
    </location>
</feature>
<keyword evidence="6" id="KW-1185">Reference proteome</keyword>
<feature type="region of interest" description="Disordered" evidence="1">
    <location>
        <begin position="470"/>
        <end position="489"/>
    </location>
</feature>
<protein>
    <submittedName>
        <fullName evidence="4">Helicase conserved C-terminal domain-containing protein</fullName>
    </submittedName>
    <submittedName>
        <fullName evidence="3">Helicase-associated domain-containing protein</fullName>
    </submittedName>
</protein>
<organism evidence="4 5">
    <name type="scientific">Paenibacillus sophorae</name>
    <dbReference type="NCBI Taxonomy" id="1333845"/>
    <lineage>
        <taxon>Bacteria</taxon>
        <taxon>Bacillati</taxon>
        <taxon>Bacillota</taxon>
        <taxon>Bacilli</taxon>
        <taxon>Bacillales</taxon>
        <taxon>Paenibacillaceae</taxon>
        <taxon>Paenibacillus</taxon>
    </lineage>
</organism>
<dbReference type="RefSeq" id="WP_175491808.1">
    <property type="nucleotide sequence ID" value="NZ_CP076607.1"/>
</dbReference>
<keyword evidence="4" id="KW-0067">ATP-binding</keyword>
<evidence type="ECO:0000313" key="6">
    <source>
        <dbReference type="Proteomes" id="UP000683429"/>
    </source>
</evidence>
<dbReference type="InterPro" id="IPR032830">
    <property type="entry name" value="XPB/Ssl2_N"/>
</dbReference>
<sequence length="649" mass="72047">MTMNDRRTRNGDAELQRLSGQACEVLKRICAAHADHPFQEGKEDSLRPFEMTRAEFRLALSELWREGWLVAVRKIGGAKLFFIPSGRWEAAQSRLFPINPSTLSSDGIQLSALAGQGLAGELFRVLLFAAEEGLPLTTKGAVHKKYVNLLAAKLQLNEGNLQGLGLRSPYPDNYPLPAILAIDLLLHLGLLERSQQAYSLAAPSVENWLRLDDSEMFTLLLDAVSRRYGRRTAADRHFRCLIARPEHIPGRWYSLEDTIGWMEAQGLSAPGERDTLAEASIAWLNCLAGFGWCEVGISAGETPCFRWTSVKPPAEKPMLKGGQAAERIIVQPDLEVLVPEETPYRLRWSLACFAELAQCDCMWSFRLTRERLAWACGRGMSPQEIIAWLERFTDNGLPGEVRAVLGQWSRDIGRTALAETLVLTCRNEQDADLIAGHPRLQGSLERLGPRHFGVNRDRIGLIRKELASAGMAPLEGQPSRSDEATSEDGLLRLSSPHSAESEPGPRFALPTVPAAGLWYGDDYAAALPKEMPPTLKSAKELWPDSADVPSMWIKERRRYHASTNRLIMEQAIKWGTKVRLTMEERTCEFIPSRILPGAWRVSGYLLGESGETSQEREFSDGDWDKIQLVVPSFPTLPPSAPGGGCGMMG</sequence>